<dbReference type="EMBL" id="JAULSW010000005">
    <property type="protein sequence ID" value="KAK3381280.1"/>
    <property type="molecule type" value="Genomic_DNA"/>
</dbReference>
<accession>A0AAE0TVV5</accession>
<evidence type="ECO:0000256" key="6">
    <source>
        <dbReference type="ARBA" id="ARBA00048184"/>
    </source>
</evidence>
<evidence type="ECO:0000256" key="5">
    <source>
        <dbReference type="ARBA" id="ARBA00032061"/>
    </source>
</evidence>
<feature type="compositionally biased region" description="Low complexity" evidence="8">
    <location>
        <begin position="283"/>
        <end position="294"/>
    </location>
</feature>
<evidence type="ECO:0000256" key="2">
    <source>
        <dbReference type="ARBA" id="ARBA00012614"/>
    </source>
</evidence>
<comment type="caution">
    <text evidence="10">The sequence shown here is derived from an EMBL/GenBank/DDBJ whole genome shotgun (WGS) entry which is preliminary data.</text>
</comment>
<dbReference type="SUPFAM" id="SSF53756">
    <property type="entry name" value="UDP-Glycosyltransferase/glycogen phosphorylase"/>
    <property type="match status" value="1"/>
</dbReference>
<evidence type="ECO:0000313" key="11">
    <source>
        <dbReference type="Proteomes" id="UP001285441"/>
    </source>
</evidence>
<name>A0AAE0TVV5_9PEZI</name>
<comment type="catalytic activity">
    <reaction evidence="6">
        <text>an N-acetyl-alpha-D-glucosaminyl-diphospho-di-trans,poly-cis-dolichol + UDP-N-acetyl-alpha-D-glucosamine = an N,N'-diacetylchitobiosyl-diphospho-di-trans,poly-cis-dolichol + UDP + H(+)</text>
        <dbReference type="Rhea" id="RHEA:23380"/>
        <dbReference type="Rhea" id="RHEA-COMP:19507"/>
        <dbReference type="Rhea" id="RHEA-COMP:19510"/>
        <dbReference type="ChEBI" id="CHEBI:15378"/>
        <dbReference type="ChEBI" id="CHEBI:57269"/>
        <dbReference type="ChEBI" id="CHEBI:57705"/>
        <dbReference type="ChEBI" id="CHEBI:58223"/>
        <dbReference type="ChEBI" id="CHEBI:58427"/>
        <dbReference type="EC" id="2.4.1.141"/>
    </reaction>
</comment>
<dbReference type="GO" id="GO:0004577">
    <property type="term" value="F:N-acetylglucosaminyldiphosphodolichol N-acetylglucosaminyltransferase activity"/>
    <property type="evidence" value="ECO:0007669"/>
    <property type="project" value="UniProtKB-EC"/>
</dbReference>
<feature type="domain" description="Glycosyl transferase family 28 C-terminal" evidence="9">
    <location>
        <begin position="71"/>
        <end position="205"/>
    </location>
</feature>
<dbReference type="AlphaFoldDB" id="A0AAE0TVV5"/>
<keyword evidence="7" id="KW-0808">Transferase</keyword>
<protein>
    <recommendedName>
        <fullName evidence="3 7">UDP-N-acetylglucosamine transferase subunit ALG13</fullName>
        <ecNumber evidence="2 7">2.4.1.141</ecNumber>
    </recommendedName>
    <alternativeName>
        <fullName evidence="5 7">Asparagine-linked glycosylation protein 13</fullName>
    </alternativeName>
</protein>
<evidence type="ECO:0000256" key="4">
    <source>
        <dbReference type="ARBA" id="ARBA00024804"/>
    </source>
</evidence>
<dbReference type="Gene3D" id="3.40.50.2000">
    <property type="entry name" value="Glycogen Phosphorylase B"/>
    <property type="match status" value="1"/>
</dbReference>
<dbReference type="InterPro" id="IPR052474">
    <property type="entry name" value="UDP-GlcNAc_transferase"/>
</dbReference>
<comment type="similarity">
    <text evidence="7">Belongs to the glycosyltransferase 28 family.</text>
</comment>
<dbReference type="Pfam" id="PF04101">
    <property type="entry name" value="Glyco_tran_28_C"/>
    <property type="match status" value="1"/>
</dbReference>
<gene>
    <name evidence="7" type="primary">ALG13</name>
    <name evidence="10" type="ORF">B0H63DRAFT_475234</name>
</gene>
<evidence type="ECO:0000256" key="7">
    <source>
        <dbReference type="RuleBase" id="RU362128"/>
    </source>
</evidence>
<dbReference type="PANTHER" id="PTHR47043">
    <property type="entry name" value="UDP-N-ACETYLGLUCOSAMINE TRANSFERASE SUBUNIT ALG13"/>
    <property type="match status" value="1"/>
</dbReference>
<keyword evidence="7" id="KW-0256">Endoplasmic reticulum</keyword>
<reference evidence="10" key="1">
    <citation type="journal article" date="2023" name="Mol. Phylogenet. Evol.">
        <title>Genome-scale phylogeny and comparative genomics of the fungal order Sordariales.</title>
        <authorList>
            <person name="Hensen N."/>
            <person name="Bonometti L."/>
            <person name="Westerberg I."/>
            <person name="Brannstrom I.O."/>
            <person name="Guillou S."/>
            <person name="Cros-Aarteil S."/>
            <person name="Calhoun S."/>
            <person name="Haridas S."/>
            <person name="Kuo A."/>
            <person name="Mondo S."/>
            <person name="Pangilinan J."/>
            <person name="Riley R."/>
            <person name="LaButti K."/>
            <person name="Andreopoulos B."/>
            <person name="Lipzen A."/>
            <person name="Chen C."/>
            <person name="Yan M."/>
            <person name="Daum C."/>
            <person name="Ng V."/>
            <person name="Clum A."/>
            <person name="Steindorff A."/>
            <person name="Ohm R.A."/>
            <person name="Martin F."/>
            <person name="Silar P."/>
            <person name="Natvig D.O."/>
            <person name="Lalanne C."/>
            <person name="Gautier V."/>
            <person name="Ament-Velasquez S.L."/>
            <person name="Kruys A."/>
            <person name="Hutchinson M.I."/>
            <person name="Powell A.J."/>
            <person name="Barry K."/>
            <person name="Miller A.N."/>
            <person name="Grigoriev I.V."/>
            <person name="Debuchy R."/>
            <person name="Gladieux P."/>
            <person name="Hiltunen Thoren M."/>
            <person name="Johannesson H."/>
        </authorList>
    </citation>
    <scope>NUCLEOTIDE SEQUENCE</scope>
    <source>
        <strain evidence="10">CBS 232.78</strain>
    </source>
</reference>
<feature type="compositionally biased region" description="Basic and acidic residues" evidence="8">
    <location>
        <begin position="295"/>
        <end position="307"/>
    </location>
</feature>
<reference evidence="10" key="2">
    <citation type="submission" date="2023-06" db="EMBL/GenBank/DDBJ databases">
        <authorList>
            <consortium name="Lawrence Berkeley National Laboratory"/>
            <person name="Haridas S."/>
            <person name="Hensen N."/>
            <person name="Bonometti L."/>
            <person name="Westerberg I."/>
            <person name="Brannstrom I.O."/>
            <person name="Guillou S."/>
            <person name="Cros-Aarteil S."/>
            <person name="Calhoun S."/>
            <person name="Kuo A."/>
            <person name="Mondo S."/>
            <person name="Pangilinan J."/>
            <person name="Riley R."/>
            <person name="LaButti K."/>
            <person name="Andreopoulos B."/>
            <person name="Lipzen A."/>
            <person name="Chen C."/>
            <person name="Yanf M."/>
            <person name="Daum C."/>
            <person name="Ng V."/>
            <person name="Clum A."/>
            <person name="Steindorff A."/>
            <person name="Ohm R."/>
            <person name="Martin F."/>
            <person name="Silar P."/>
            <person name="Natvig D."/>
            <person name="Lalanne C."/>
            <person name="Gautier V."/>
            <person name="Ament-velasquez S.L."/>
            <person name="Kruys A."/>
            <person name="Hutchinson M.I."/>
            <person name="Powell A.J."/>
            <person name="Barry K."/>
            <person name="Miller A.N."/>
            <person name="Grigoriev I.V."/>
            <person name="Debuchy R."/>
            <person name="Gladieux P."/>
            <person name="Thoren M.H."/>
            <person name="Johannesson H."/>
        </authorList>
    </citation>
    <scope>NUCLEOTIDE SEQUENCE</scope>
    <source>
        <strain evidence="10">CBS 232.78</strain>
    </source>
</reference>
<dbReference type="GO" id="GO:0043541">
    <property type="term" value="C:UDP-N-acetylglucosamine transferase complex"/>
    <property type="evidence" value="ECO:0007669"/>
    <property type="project" value="TreeGrafter"/>
</dbReference>
<organism evidence="10 11">
    <name type="scientific">Podospora didyma</name>
    <dbReference type="NCBI Taxonomy" id="330526"/>
    <lineage>
        <taxon>Eukaryota</taxon>
        <taxon>Fungi</taxon>
        <taxon>Dikarya</taxon>
        <taxon>Ascomycota</taxon>
        <taxon>Pezizomycotina</taxon>
        <taxon>Sordariomycetes</taxon>
        <taxon>Sordariomycetidae</taxon>
        <taxon>Sordariales</taxon>
        <taxon>Podosporaceae</taxon>
        <taxon>Podospora</taxon>
    </lineage>
</organism>
<feature type="region of interest" description="Disordered" evidence="8">
    <location>
        <begin position="279"/>
        <end position="307"/>
    </location>
</feature>
<proteinExistence type="inferred from homology"/>
<feature type="region of interest" description="Disordered" evidence="8">
    <location>
        <begin position="1"/>
        <end position="65"/>
    </location>
</feature>
<keyword evidence="7" id="KW-0328">Glycosyltransferase</keyword>
<evidence type="ECO:0000256" key="1">
    <source>
        <dbReference type="ARBA" id="ARBA00011198"/>
    </source>
</evidence>
<dbReference type="GO" id="GO:0006488">
    <property type="term" value="P:dolichol-linked oligosaccharide biosynthetic process"/>
    <property type="evidence" value="ECO:0007669"/>
    <property type="project" value="TreeGrafter"/>
</dbReference>
<dbReference type="InterPro" id="IPR007235">
    <property type="entry name" value="Glyco_trans_28_C"/>
</dbReference>
<sequence length="307" mass="34719">MCTPTTPENHPALLASPRPQATLDFASNMPDNECKSPSQLQSPSRKRPKTNHDDDDDGSDTRRRRGAGRRCFVTIGATAGFRQLLEEIIQPEFLQCLNSYGYSTLEVQCGPDCEWFAAQVEALPYKHGIEILFFQYTKNMQYHMIQCRGEMGVRPAGCIISHAGSGTILEALRYQAPLVVVPNPTLMDNHQAELAEECEKQNWAVYGILGELTTAIQRSHERIVQGRLNDLAPYTPAPFPVPESQRVTLFDWMVLTCYPEELKRQQHLRDLGMVEDSFEQEKQQAAAALQQQTTELEKNDHSRLQVD</sequence>
<comment type="subcellular location">
    <subcellularLocation>
        <location evidence="7">Endoplasmic reticulum</location>
    </subcellularLocation>
</comment>
<evidence type="ECO:0000256" key="8">
    <source>
        <dbReference type="SAM" id="MobiDB-lite"/>
    </source>
</evidence>
<keyword evidence="11" id="KW-1185">Reference proteome</keyword>
<comment type="subunit">
    <text evidence="1 7">Heterodimer with ALG14 to form a functional enzyme.</text>
</comment>
<comment type="function">
    <text evidence="4 7">Involved in protein N-glycosylation. Essential for the second step of the dolichol-linked oligosaccharide pathway.</text>
</comment>
<evidence type="ECO:0000256" key="3">
    <source>
        <dbReference type="ARBA" id="ARBA00017468"/>
    </source>
</evidence>
<evidence type="ECO:0000313" key="10">
    <source>
        <dbReference type="EMBL" id="KAK3381280.1"/>
    </source>
</evidence>
<dbReference type="PANTHER" id="PTHR47043:SF1">
    <property type="entry name" value="UDP-N-ACETYLGLUCOSAMINE TRANSFERASE SUBUNIT ALG13"/>
    <property type="match status" value="1"/>
</dbReference>
<evidence type="ECO:0000259" key="9">
    <source>
        <dbReference type="Pfam" id="PF04101"/>
    </source>
</evidence>
<dbReference type="Proteomes" id="UP001285441">
    <property type="component" value="Unassembled WGS sequence"/>
</dbReference>
<dbReference type="EC" id="2.4.1.141" evidence="2 7"/>